<sequence>MKHLDHEVWIATHAKLQPSHQLTELPLDRTNADVVLPATAIERSIPPSGPVLGKVRSTRYPHLVTGGGVSSSCRGPTPLAGQKT</sequence>
<accession>V6TUD7</accession>
<dbReference type="GO" id="GO:0016853">
    <property type="term" value="F:isomerase activity"/>
    <property type="evidence" value="ECO:0007669"/>
    <property type="project" value="UniProtKB-KW"/>
</dbReference>
<keyword evidence="1" id="KW-0413">Isomerase</keyword>
<reference evidence="2" key="1">
    <citation type="submission" date="2012-02" db="EMBL/GenBank/DDBJ databases">
        <title>Genome sequencing of Giardia lamblia Genotypes A2 and B isolates (DH and GS) and comparative analysis with the genomes of Genotypes A1 and E (WB and Pig).</title>
        <authorList>
            <person name="Adam R."/>
            <person name="Dahlstrom E."/>
            <person name="Martens C."/>
            <person name="Bruno D."/>
            <person name="Barbian K."/>
            <person name="Porcella S.F."/>
            <person name="Nash T."/>
        </authorList>
    </citation>
    <scope>NUCLEOTIDE SEQUENCE</scope>
    <source>
        <strain evidence="2">GS</strain>
    </source>
</reference>
<evidence type="ECO:0000313" key="1">
    <source>
        <dbReference type="EMBL" id="ESU42164.1"/>
    </source>
</evidence>
<evidence type="ECO:0000313" key="2">
    <source>
        <dbReference type="Proteomes" id="UP000018040"/>
    </source>
</evidence>
<dbReference type="Proteomes" id="UP000018040">
    <property type="component" value="Unassembled WGS sequence"/>
</dbReference>
<gene>
    <name evidence="1" type="ORF">GSB_153174</name>
</gene>
<protein>
    <submittedName>
        <fullName evidence="1">Topoisomerase 1-related protein TRF4</fullName>
    </submittedName>
</protein>
<comment type="caution">
    <text evidence="1">The sequence shown here is derived from an EMBL/GenBank/DDBJ whole genome shotgun (WGS) entry which is preliminary data.</text>
</comment>
<proteinExistence type="predicted"/>
<organism evidence="1 2">
    <name type="scientific">Giardia intestinalis</name>
    <name type="common">Giardia lamblia</name>
    <dbReference type="NCBI Taxonomy" id="5741"/>
    <lineage>
        <taxon>Eukaryota</taxon>
        <taxon>Metamonada</taxon>
        <taxon>Diplomonadida</taxon>
        <taxon>Hexamitidae</taxon>
        <taxon>Giardiinae</taxon>
        <taxon>Giardia</taxon>
    </lineage>
</organism>
<reference evidence="1 2" key="2">
    <citation type="journal article" date="2013" name="Genome Biol. Evol.">
        <title>Genome sequencing of Giardia lamblia genotypes A2 and B isolates (DH and GS) and comparative analysis with the genomes of genotypes A1 and E (WB and Pig).</title>
        <authorList>
            <person name="Adam R.D."/>
            <person name="Dahlstrom E.W."/>
            <person name="Martens C.A."/>
            <person name="Bruno D.P."/>
            <person name="Barbian K.D."/>
            <person name="Ricklefs S.M."/>
            <person name="Hernandez M.M."/>
            <person name="Narla N.P."/>
            <person name="Patel R.B."/>
            <person name="Porcella S.F."/>
            <person name="Nash T.E."/>
        </authorList>
    </citation>
    <scope>NUCLEOTIDE SEQUENCE [LARGE SCALE GENOMIC DNA]</scope>
    <source>
        <strain evidence="1 2">GS</strain>
    </source>
</reference>
<dbReference type="EMBL" id="AHHH01000093">
    <property type="protein sequence ID" value="ESU42164.1"/>
    <property type="molecule type" value="Genomic_DNA"/>
</dbReference>
<dbReference type="AlphaFoldDB" id="V6TUD7"/>
<name>V6TUD7_GIAIN</name>